<dbReference type="FunFam" id="3.30.565.10:FF:000006">
    <property type="entry name" value="Sensor histidine kinase WalK"/>
    <property type="match status" value="1"/>
</dbReference>
<protein>
    <recommendedName>
        <fullName evidence="2">histidine kinase</fullName>
        <ecNumber evidence="2">2.7.13.3</ecNumber>
    </recommendedName>
</protein>
<dbReference type="GO" id="GO:0000155">
    <property type="term" value="F:phosphorelay sensor kinase activity"/>
    <property type="evidence" value="ECO:0007669"/>
    <property type="project" value="InterPro"/>
</dbReference>
<dbReference type="InterPro" id="IPR036890">
    <property type="entry name" value="HATPase_C_sf"/>
</dbReference>
<evidence type="ECO:0000256" key="5">
    <source>
        <dbReference type="ARBA" id="ARBA00022777"/>
    </source>
</evidence>
<evidence type="ECO:0000313" key="8">
    <source>
        <dbReference type="EMBL" id="PVA07593.1"/>
    </source>
</evidence>
<evidence type="ECO:0000259" key="7">
    <source>
        <dbReference type="PROSITE" id="PS50109"/>
    </source>
</evidence>
<evidence type="ECO:0000256" key="2">
    <source>
        <dbReference type="ARBA" id="ARBA00012438"/>
    </source>
</evidence>
<evidence type="ECO:0000256" key="1">
    <source>
        <dbReference type="ARBA" id="ARBA00000085"/>
    </source>
</evidence>
<name>A0A2T7FZK3_9RHOB</name>
<dbReference type="CDD" id="cd00075">
    <property type="entry name" value="HATPase"/>
    <property type="match status" value="1"/>
</dbReference>
<evidence type="ECO:0000256" key="4">
    <source>
        <dbReference type="ARBA" id="ARBA00022679"/>
    </source>
</evidence>
<dbReference type="PANTHER" id="PTHR43711">
    <property type="entry name" value="TWO-COMPONENT HISTIDINE KINASE"/>
    <property type="match status" value="1"/>
</dbReference>
<keyword evidence="4" id="KW-0808">Transferase</keyword>
<accession>A0A2T7FZK3</accession>
<dbReference type="CDD" id="cd00082">
    <property type="entry name" value="HisKA"/>
    <property type="match status" value="1"/>
</dbReference>
<sequence>MQEAWTILDRQPDPVLVFDGQTHAVRFQNRAAARLAGQSAAAGVPLADLCGWLRMSAAKVATLLETMDAESAPKHLEVSHCDAHFDVTVQLPGLSGFPDQIVAAFHDITERRNAERQKQELVSTVSHELRSPLTAIKGAMGLVLAGSAGALPERARDMVQIAHRNANRLILIINDILDLDKIADGAMVFDNAHTPLVEVIDAAVEAVAGYRQRFDVKADLVIEARDAVAFIDPNRLVQVLVNLLSNAIKFSPAGAAVTVRLQDNGAFNRISVTDRGEGIPASEQRFLFDRFVQIGTRNRAATGGTGLGLSIVQAILDKQNGHITFTSQVGVGTTFHVDLPKPDAVPDSDIPKAG</sequence>
<dbReference type="PROSITE" id="PS50109">
    <property type="entry name" value="HIS_KIN"/>
    <property type="match status" value="1"/>
</dbReference>
<dbReference type="Gene3D" id="3.30.565.10">
    <property type="entry name" value="Histidine kinase-like ATPase, C-terminal domain"/>
    <property type="match status" value="1"/>
</dbReference>
<dbReference type="PANTHER" id="PTHR43711:SF1">
    <property type="entry name" value="HISTIDINE KINASE 1"/>
    <property type="match status" value="1"/>
</dbReference>
<feature type="domain" description="Histidine kinase" evidence="7">
    <location>
        <begin position="124"/>
        <end position="343"/>
    </location>
</feature>
<evidence type="ECO:0000256" key="6">
    <source>
        <dbReference type="ARBA" id="ARBA00023012"/>
    </source>
</evidence>
<dbReference type="SUPFAM" id="SSF55874">
    <property type="entry name" value="ATPase domain of HSP90 chaperone/DNA topoisomerase II/histidine kinase"/>
    <property type="match status" value="1"/>
</dbReference>
<dbReference type="AlphaFoldDB" id="A0A2T7FZK3"/>
<dbReference type="Gene3D" id="1.10.287.130">
    <property type="match status" value="1"/>
</dbReference>
<gene>
    <name evidence="8" type="ORF">DC363_02865</name>
</gene>
<dbReference type="InterPro" id="IPR005467">
    <property type="entry name" value="His_kinase_dom"/>
</dbReference>
<dbReference type="SMART" id="SM00388">
    <property type="entry name" value="HisKA"/>
    <property type="match status" value="1"/>
</dbReference>
<dbReference type="Pfam" id="PF00512">
    <property type="entry name" value="HisKA"/>
    <property type="match status" value="1"/>
</dbReference>
<dbReference type="SMART" id="SM00387">
    <property type="entry name" value="HATPase_c"/>
    <property type="match status" value="1"/>
</dbReference>
<keyword evidence="9" id="KW-1185">Reference proteome</keyword>
<proteinExistence type="predicted"/>
<dbReference type="Proteomes" id="UP000244817">
    <property type="component" value="Unassembled WGS sequence"/>
</dbReference>
<comment type="catalytic activity">
    <reaction evidence="1">
        <text>ATP + protein L-histidine = ADP + protein N-phospho-L-histidine.</text>
        <dbReference type="EC" id="2.7.13.3"/>
    </reaction>
</comment>
<dbReference type="InterPro" id="IPR004358">
    <property type="entry name" value="Sig_transdc_His_kin-like_C"/>
</dbReference>
<dbReference type="EMBL" id="QCYG01000002">
    <property type="protein sequence ID" value="PVA07593.1"/>
    <property type="molecule type" value="Genomic_DNA"/>
</dbReference>
<dbReference type="Pfam" id="PF02518">
    <property type="entry name" value="HATPase_c"/>
    <property type="match status" value="1"/>
</dbReference>
<organism evidence="8 9">
    <name type="scientific">Thalassorhabdomicrobium marinisediminis</name>
    <dbReference type="NCBI Taxonomy" id="2170577"/>
    <lineage>
        <taxon>Bacteria</taxon>
        <taxon>Pseudomonadati</taxon>
        <taxon>Pseudomonadota</taxon>
        <taxon>Alphaproteobacteria</taxon>
        <taxon>Rhodobacterales</taxon>
        <taxon>Paracoccaceae</taxon>
        <taxon>Thalassorhabdomicrobium</taxon>
    </lineage>
</organism>
<keyword evidence="6" id="KW-0902">Two-component regulatory system</keyword>
<dbReference type="InterPro" id="IPR036097">
    <property type="entry name" value="HisK_dim/P_sf"/>
</dbReference>
<comment type="caution">
    <text evidence="8">The sequence shown here is derived from an EMBL/GenBank/DDBJ whole genome shotgun (WGS) entry which is preliminary data.</text>
</comment>
<dbReference type="InterPro" id="IPR050736">
    <property type="entry name" value="Sensor_HK_Regulatory"/>
</dbReference>
<dbReference type="EC" id="2.7.13.3" evidence="2"/>
<dbReference type="Gene3D" id="3.30.450.20">
    <property type="entry name" value="PAS domain"/>
    <property type="match status" value="1"/>
</dbReference>
<keyword evidence="5" id="KW-0418">Kinase</keyword>
<dbReference type="InterPro" id="IPR003594">
    <property type="entry name" value="HATPase_dom"/>
</dbReference>
<dbReference type="PRINTS" id="PR00344">
    <property type="entry name" value="BCTRLSENSOR"/>
</dbReference>
<evidence type="ECO:0000256" key="3">
    <source>
        <dbReference type="ARBA" id="ARBA00022553"/>
    </source>
</evidence>
<dbReference type="InterPro" id="IPR003661">
    <property type="entry name" value="HisK_dim/P_dom"/>
</dbReference>
<dbReference type="SUPFAM" id="SSF47384">
    <property type="entry name" value="Homodimeric domain of signal transducing histidine kinase"/>
    <property type="match status" value="1"/>
</dbReference>
<keyword evidence="3" id="KW-0597">Phosphoprotein</keyword>
<evidence type="ECO:0000313" key="9">
    <source>
        <dbReference type="Proteomes" id="UP000244817"/>
    </source>
</evidence>
<reference evidence="8 9" key="1">
    <citation type="submission" date="2018-04" db="EMBL/GenBank/DDBJ databases">
        <title>Pelagivirga bohaiensis gen. nov., sp. nov., a bacterium isolated from the Bohai Sea.</title>
        <authorList>
            <person name="Ji X."/>
        </authorList>
    </citation>
    <scope>NUCLEOTIDE SEQUENCE [LARGE SCALE GENOMIC DNA]</scope>
    <source>
        <strain evidence="8 9">BH-SD16</strain>
    </source>
</reference>